<keyword evidence="1" id="KW-0812">Transmembrane</keyword>
<keyword evidence="1" id="KW-0472">Membrane</keyword>
<reference evidence="2" key="1">
    <citation type="submission" date="2019-02" db="EMBL/GenBank/DDBJ databases">
        <authorList>
            <person name="Gruber-Vodicka R. H."/>
            <person name="Seah K. B. B."/>
        </authorList>
    </citation>
    <scope>NUCLEOTIDE SEQUENCE</scope>
    <source>
        <strain evidence="2">BECK_DK47</strain>
    </source>
</reference>
<feature type="transmembrane region" description="Helical" evidence="1">
    <location>
        <begin position="106"/>
        <end position="124"/>
    </location>
</feature>
<feature type="transmembrane region" description="Helical" evidence="1">
    <location>
        <begin position="74"/>
        <end position="94"/>
    </location>
</feature>
<keyword evidence="1" id="KW-1133">Transmembrane helix</keyword>
<dbReference type="EMBL" id="CAADEX010000137">
    <property type="protein sequence ID" value="VFJ64416.1"/>
    <property type="molecule type" value="Genomic_DNA"/>
</dbReference>
<organism evidence="2">
    <name type="scientific">Candidatus Kentrum sp. DK</name>
    <dbReference type="NCBI Taxonomy" id="2126562"/>
    <lineage>
        <taxon>Bacteria</taxon>
        <taxon>Pseudomonadati</taxon>
        <taxon>Pseudomonadota</taxon>
        <taxon>Gammaproteobacteria</taxon>
        <taxon>Candidatus Kentrum</taxon>
    </lineage>
</organism>
<evidence type="ECO:0000313" key="2">
    <source>
        <dbReference type="EMBL" id="VFJ64416.1"/>
    </source>
</evidence>
<protein>
    <submittedName>
        <fullName evidence="2">Uncharacterized protein</fullName>
    </submittedName>
</protein>
<gene>
    <name evidence="2" type="ORF">BECKDK2373B_GA0170837_11372</name>
</gene>
<accession>A0A450TC96</accession>
<feature type="transmembrane region" description="Helical" evidence="1">
    <location>
        <begin position="34"/>
        <end position="53"/>
    </location>
</feature>
<evidence type="ECO:0000256" key="1">
    <source>
        <dbReference type="SAM" id="Phobius"/>
    </source>
</evidence>
<sequence>MTVLGFDKIVLAIFSVAAGAAISAKDQVYIQHGFIPRFAYSCFVCAIVGNACLATDMTLHNNVAWIHETFERELSFLTYYIILNFGVGMLLNIILKSVVASRVRTYVKNLASLLFAAFLFYVLWELYNTNLISV</sequence>
<proteinExistence type="predicted"/>
<dbReference type="AlphaFoldDB" id="A0A450TC96"/>
<name>A0A450TC96_9GAMM</name>